<feature type="compositionally biased region" description="Polar residues" evidence="1">
    <location>
        <begin position="682"/>
        <end position="696"/>
    </location>
</feature>
<accession>A0ABR1TXC4</accession>
<keyword evidence="3" id="KW-1185">Reference proteome</keyword>
<feature type="compositionally biased region" description="Polar residues" evidence="1">
    <location>
        <begin position="737"/>
        <end position="760"/>
    </location>
</feature>
<reference evidence="2 3" key="1">
    <citation type="submission" date="2023-01" db="EMBL/GenBank/DDBJ databases">
        <title>Analysis of 21 Apiospora genomes using comparative genomics revels a genus with tremendous synthesis potential of carbohydrate active enzymes and secondary metabolites.</title>
        <authorList>
            <person name="Sorensen T."/>
        </authorList>
    </citation>
    <scope>NUCLEOTIDE SEQUENCE [LARGE SCALE GENOMIC DNA]</scope>
    <source>
        <strain evidence="2 3">CBS 33761</strain>
    </source>
</reference>
<organism evidence="2 3">
    <name type="scientific">Apiospora rasikravindrae</name>
    <dbReference type="NCBI Taxonomy" id="990691"/>
    <lineage>
        <taxon>Eukaryota</taxon>
        <taxon>Fungi</taxon>
        <taxon>Dikarya</taxon>
        <taxon>Ascomycota</taxon>
        <taxon>Pezizomycotina</taxon>
        <taxon>Sordariomycetes</taxon>
        <taxon>Xylariomycetidae</taxon>
        <taxon>Amphisphaeriales</taxon>
        <taxon>Apiosporaceae</taxon>
        <taxon>Apiospora</taxon>
    </lineage>
</organism>
<evidence type="ECO:0000256" key="1">
    <source>
        <dbReference type="SAM" id="MobiDB-lite"/>
    </source>
</evidence>
<gene>
    <name evidence="2" type="ORF">PG993_002657</name>
</gene>
<dbReference type="Proteomes" id="UP001444661">
    <property type="component" value="Unassembled WGS sequence"/>
</dbReference>
<feature type="compositionally biased region" description="Basic and acidic residues" evidence="1">
    <location>
        <begin position="762"/>
        <end position="779"/>
    </location>
</feature>
<feature type="compositionally biased region" description="Polar residues" evidence="1">
    <location>
        <begin position="9"/>
        <end position="23"/>
    </location>
</feature>
<feature type="region of interest" description="Disordered" evidence="1">
    <location>
        <begin position="669"/>
        <end position="696"/>
    </location>
</feature>
<comment type="caution">
    <text evidence="2">The sequence shown here is derived from an EMBL/GenBank/DDBJ whole genome shotgun (WGS) entry which is preliminary data.</text>
</comment>
<feature type="compositionally biased region" description="Polar residues" evidence="1">
    <location>
        <begin position="78"/>
        <end position="90"/>
    </location>
</feature>
<evidence type="ECO:0000313" key="2">
    <source>
        <dbReference type="EMBL" id="KAK8051272.1"/>
    </source>
</evidence>
<feature type="compositionally biased region" description="Basic and acidic residues" evidence="1">
    <location>
        <begin position="418"/>
        <end position="433"/>
    </location>
</feature>
<evidence type="ECO:0000313" key="3">
    <source>
        <dbReference type="Proteomes" id="UP001444661"/>
    </source>
</evidence>
<feature type="region of interest" description="Disordered" evidence="1">
    <location>
        <begin position="409"/>
        <end position="434"/>
    </location>
</feature>
<feature type="region of interest" description="Disordered" evidence="1">
    <location>
        <begin position="737"/>
        <end position="883"/>
    </location>
</feature>
<sequence>MEQEHTRPSQRSLSDLKAQSTSLRRARPPDIVTMGDENRAPLRQNTVPDKMNKRESLVGLRSIFGRSKVGKDGREVESPSTLRETSRSSGIRASLAEISNWPYALHSQKSDVSLSALSPLSPPHQSAVSSPLRPQPSTTRLKQTSSGKIKGPAASFTGTPRTGRGGSVTNWESPPLFQVYPQAIKHATLPAPTVSADALLRLTGTRNSIMLREDMSTSTMSLEPEEGGEKKGDRTWKKHHRNMGSKNFLEWTTKIYVLVTSGYLLQYAHEGSFDRLPERVLQLTRDSAVFASDMIPGKHWVLQVASLMDSSGTPANDSRSLLAKLRGSERRHASNFLMVFEAAEDMDSWLALLRHAIEALGGKKKLTETGKPKEDEIPAGLRSQSSQRTLVVRDPERFTSVMKQDFAWAPENRRKSHQRESSERPSSESRDEVTLDAVLDDISTTESHYSSDGQVLDNLRDSNNRLSFISSGQRTYLTSEGSSPACSPTRASFTSHVDEHRPQQSEHHLETRLRPNAQAISNRRQSMQPYMSSFDCRVEPINRPHSTMLNVPNHKETPPQVSVRQSVPNFSVPNSSHKRFSSASGSDIADPVQWTEPEIPNKPSRKPPPTALALSRPLSIVVDQPSPHSPASPQDVLARKLDAISSRKAAEESPQSPAVSVFSTWVLSQSDRPSEPERLPSRGSSLVNESSSSTITLSDNKNSKIYRSMISMCPNKELAAEPSPEVERYILPTVQSLTRGSSHSSTLSHDVTSRAVSSMGNHDADRRRTMMARTHDSSFKRASFTVEERTPRRSLISLGEHVPADSMAPSLPPKSAARTSPTLPSREDSTKLLSPAEQSNKLLLSRRSMPHLTNVPPPAPPPTCALPPIPKKYQEPTPRSLKA</sequence>
<feature type="compositionally biased region" description="Pro residues" evidence="1">
    <location>
        <begin position="855"/>
        <end position="870"/>
    </location>
</feature>
<proteinExistence type="predicted"/>
<feature type="compositionally biased region" description="Polar residues" evidence="1">
    <location>
        <begin position="135"/>
        <end position="147"/>
    </location>
</feature>
<name>A0ABR1TXC4_9PEZI</name>
<feature type="region of interest" description="Disordered" evidence="1">
    <location>
        <begin position="1"/>
        <end position="90"/>
    </location>
</feature>
<protein>
    <recommendedName>
        <fullName evidence="4">PH domain-containing protein</fullName>
    </recommendedName>
</protein>
<evidence type="ECO:0008006" key="4">
    <source>
        <dbReference type="Google" id="ProtNLM"/>
    </source>
</evidence>
<dbReference type="EMBL" id="JAQQWK010000002">
    <property type="protein sequence ID" value="KAK8051272.1"/>
    <property type="molecule type" value="Genomic_DNA"/>
</dbReference>
<feature type="compositionally biased region" description="Polar residues" evidence="1">
    <location>
        <begin position="559"/>
        <end position="585"/>
    </location>
</feature>
<feature type="compositionally biased region" description="Basic and acidic residues" evidence="1">
    <location>
        <begin position="367"/>
        <end position="376"/>
    </location>
</feature>
<feature type="region of interest" description="Disordered" evidence="1">
    <location>
        <begin position="114"/>
        <end position="166"/>
    </location>
</feature>
<feature type="region of interest" description="Disordered" evidence="1">
    <location>
        <begin position="367"/>
        <end position="388"/>
    </location>
</feature>
<feature type="region of interest" description="Disordered" evidence="1">
    <location>
        <begin position="548"/>
        <end position="612"/>
    </location>
</feature>
<feature type="region of interest" description="Disordered" evidence="1">
    <location>
        <begin position="216"/>
        <end position="237"/>
    </location>
</feature>